<proteinExistence type="predicted"/>
<dbReference type="PANTHER" id="PTHR47718:SF12">
    <property type="entry name" value="PROTEIN FAR1-RELATED SEQUENCE"/>
    <property type="match status" value="1"/>
</dbReference>
<name>A0AA38SEH4_9ASTR</name>
<evidence type="ECO:0000313" key="2">
    <source>
        <dbReference type="EMBL" id="KAJ9541394.1"/>
    </source>
</evidence>
<comment type="caution">
    <text evidence="2">The sequence shown here is derived from an EMBL/GenBank/DDBJ whole genome shotgun (WGS) entry which is preliminary data.</text>
</comment>
<accession>A0AA38SEH4</accession>
<gene>
    <name evidence="2" type="ORF">OSB04_027900</name>
</gene>
<reference evidence="2" key="1">
    <citation type="submission" date="2023-03" db="EMBL/GenBank/DDBJ databases">
        <title>Chromosome-scale reference genome and RAD-based genetic map of yellow starthistle (Centaurea solstitialis) reveal putative structural variation and QTLs associated with invader traits.</title>
        <authorList>
            <person name="Reatini B."/>
            <person name="Cang F.A."/>
            <person name="Jiang Q."/>
            <person name="Mckibben M.T.W."/>
            <person name="Barker M.S."/>
            <person name="Rieseberg L.H."/>
            <person name="Dlugosch K.M."/>
        </authorList>
    </citation>
    <scope>NUCLEOTIDE SEQUENCE</scope>
    <source>
        <strain evidence="2">CAN-66</strain>
        <tissue evidence="2">Leaf</tissue>
    </source>
</reference>
<dbReference type="EMBL" id="JARYMX010000007">
    <property type="protein sequence ID" value="KAJ9541394.1"/>
    <property type="molecule type" value="Genomic_DNA"/>
</dbReference>
<dbReference type="PANTHER" id="PTHR47718">
    <property type="entry name" value="OS01G0519700 PROTEIN"/>
    <property type="match status" value="1"/>
</dbReference>
<dbReference type="AlphaFoldDB" id="A0AA38SEH4"/>
<evidence type="ECO:0000313" key="3">
    <source>
        <dbReference type="Proteomes" id="UP001172457"/>
    </source>
</evidence>
<keyword evidence="3" id="KW-1185">Reference proteome</keyword>
<dbReference type="InterPro" id="IPR018289">
    <property type="entry name" value="MULE_transposase_dom"/>
</dbReference>
<organism evidence="2 3">
    <name type="scientific">Centaurea solstitialis</name>
    <name type="common">yellow star-thistle</name>
    <dbReference type="NCBI Taxonomy" id="347529"/>
    <lineage>
        <taxon>Eukaryota</taxon>
        <taxon>Viridiplantae</taxon>
        <taxon>Streptophyta</taxon>
        <taxon>Embryophyta</taxon>
        <taxon>Tracheophyta</taxon>
        <taxon>Spermatophyta</taxon>
        <taxon>Magnoliopsida</taxon>
        <taxon>eudicotyledons</taxon>
        <taxon>Gunneridae</taxon>
        <taxon>Pentapetalae</taxon>
        <taxon>asterids</taxon>
        <taxon>campanulids</taxon>
        <taxon>Asterales</taxon>
        <taxon>Asteraceae</taxon>
        <taxon>Carduoideae</taxon>
        <taxon>Cardueae</taxon>
        <taxon>Centaureinae</taxon>
        <taxon>Centaurea</taxon>
    </lineage>
</organism>
<sequence length="210" mass="24331">MNHKEFGDTVSFDAMYRTNRHAMNFIPFIAIDNHKRSVVVGSTLISHENAPNFTWVLQAFVKAHNSQPRFVITDQCLSMKEAIPDVLTESKHRLCPWYIMTKIPRERHASEVYTKTVFYDVQKEIHKALYFCGLHVNSEEGDIVQYVVAHKNCKMITKVSYQVTHNVVANTFNCQCNLFTRTGILCRDIQAAKSRYREIDIEKEASINEL</sequence>
<dbReference type="Proteomes" id="UP001172457">
    <property type="component" value="Chromosome 7"/>
</dbReference>
<protein>
    <recommendedName>
        <fullName evidence="1">MULE transposase domain-containing protein</fullName>
    </recommendedName>
</protein>
<evidence type="ECO:0000259" key="1">
    <source>
        <dbReference type="Pfam" id="PF10551"/>
    </source>
</evidence>
<dbReference type="Pfam" id="PF10551">
    <property type="entry name" value="MULE"/>
    <property type="match status" value="1"/>
</dbReference>
<feature type="domain" description="MULE transposase" evidence="1">
    <location>
        <begin position="10"/>
        <end position="101"/>
    </location>
</feature>